<dbReference type="Proteomes" id="UP000075886">
    <property type="component" value="Unassembled WGS sequence"/>
</dbReference>
<name>A0A182QHB6_9DIPT</name>
<sequence length="277" mass="30245">MACERQADNGSGIQQLEARLELGVVEQNQLLKGRFGKIDEIHGTYQLLLLLLVNGHGWFLEPLTLEAVDEVLVRDRGGHRFGGLRGRRLFLLDRRRFGDGLFGGGGWWWDLLPGQWERLVRLVVVIPGGRWLGVVISGRLLLCRRCLLQPGETCVRSLLHSECNPRAEAQRWLGYDQCHQGEQEYEAAAHVAEACGTSAALASTLTHIVGEGGLAGTCSSLPLKRAVRANGPKYSTGRIDYLAGNHPLITTASASVSIECERALRVTMATRGAGGSK</sequence>
<reference evidence="1" key="2">
    <citation type="submission" date="2020-05" db="UniProtKB">
        <authorList>
            <consortium name="EnsemblMetazoa"/>
        </authorList>
    </citation>
    <scope>IDENTIFICATION</scope>
    <source>
        <strain evidence="1">FAR1</strain>
    </source>
</reference>
<dbReference type="AlphaFoldDB" id="A0A182QHB6"/>
<evidence type="ECO:0000313" key="2">
    <source>
        <dbReference type="Proteomes" id="UP000075886"/>
    </source>
</evidence>
<accession>A0A182QHB6</accession>
<proteinExistence type="predicted"/>
<dbReference type="EMBL" id="AXCN02000020">
    <property type="status" value="NOT_ANNOTATED_CDS"/>
    <property type="molecule type" value="Genomic_DNA"/>
</dbReference>
<protein>
    <submittedName>
        <fullName evidence="1">Uncharacterized protein</fullName>
    </submittedName>
</protein>
<keyword evidence="2" id="KW-1185">Reference proteome</keyword>
<organism evidence="1 2">
    <name type="scientific">Anopheles farauti</name>
    <dbReference type="NCBI Taxonomy" id="69004"/>
    <lineage>
        <taxon>Eukaryota</taxon>
        <taxon>Metazoa</taxon>
        <taxon>Ecdysozoa</taxon>
        <taxon>Arthropoda</taxon>
        <taxon>Hexapoda</taxon>
        <taxon>Insecta</taxon>
        <taxon>Pterygota</taxon>
        <taxon>Neoptera</taxon>
        <taxon>Endopterygota</taxon>
        <taxon>Diptera</taxon>
        <taxon>Nematocera</taxon>
        <taxon>Culicoidea</taxon>
        <taxon>Culicidae</taxon>
        <taxon>Anophelinae</taxon>
        <taxon>Anopheles</taxon>
    </lineage>
</organism>
<evidence type="ECO:0000313" key="1">
    <source>
        <dbReference type="EnsemblMetazoa" id="AFAF010172-PA"/>
    </source>
</evidence>
<dbReference type="EnsemblMetazoa" id="AFAF010172-RA">
    <property type="protein sequence ID" value="AFAF010172-PA"/>
    <property type="gene ID" value="AFAF010172"/>
</dbReference>
<reference evidence="2" key="1">
    <citation type="submission" date="2014-01" db="EMBL/GenBank/DDBJ databases">
        <title>The Genome Sequence of Anopheles farauti FAR1 (V2).</title>
        <authorList>
            <consortium name="The Broad Institute Genomics Platform"/>
            <person name="Neafsey D.E."/>
            <person name="Besansky N."/>
            <person name="Howell P."/>
            <person name="Walton C."/>
            <person name="Young S.K."/>
            <person name="Zeng Q."/>
            <person name="Gargeya S."/>
            <person name="Fitzgerald M."/>
            <person name="Haas B."/>
            <person name="Abouelleil A."/>
            <person name="Allen A.W."/>
            <person name="Alvarado L."/>
            <person name="Arachchi H.M."/>
            <person name="Berlin A.M."/>
            <person name="Chapman S.B."/>
            <person name="Gainer-Dewar J."/>
            <person name="Goldberg J."/>
            <person name="Griggs A."/>
            <person name="Gujja S."/>
            <person name="Hansen M."/>
            <person name="Howarth C."/>
            <person name="Imamovic A."/>
            <person name="Ireland A."/>
            <person name="Larimer J."/>
            <person name="McCowan C."/>
            <person name="Murphy C."/>
            <person name="Pearson M."/>
            <person name="Poon T.W."/>
            <person name="Priest M."/>
            <person name="Roberts A."/>
            <person name="Saif S."/>
            <person name="Shea T."/>
            <person name="Sisk P."/>
            <person name="Sykes S."/>
            <person name="Wortman J."/>
            <person name="Nusbaum C."/>
            <person name="Birren B."/>
        </authorList>
    </citation>
    <scope>NUCLEOTIDE SEQUENCE [LARGE SCALE GENOMIC DNA]</scope>
    <source>
        <strain evidence="2">FAR1</strain>
    </source>
</reference>
<dbReference type="VEuPathDB" id="VectorBase:AFAF010172"/>